<evidence type="ECO:0000256" key="1">
    <source>
        <dbReference type="ARBA" id="ARBA00004141"/>
    </source>
</evidence>
<comment type="subcellular location">
    <subcellularLocation>
        <location evidence="1">Membrane</location>
        <topology evidence="1">Multi-pass membrane protein</topology>
    </subcellularLocation>
</comment>
<keyword evidence="3 5" id="KW-1133">Transmembrane helix</keyword>
<dbReference type="InterPro" id="IPR011547">
    <property type="entry name" value="SLC26A/SulP_dom"/>
</dbReference>
<feature type="transmembrane region" description="Helical" evidence="5">
    <location>
        <begin position="28"/>
        <end position="48"/>
    </location>
</feature>
<evidence type="ECO:0000313" key="7">
    <source>
        <dbReference type="EMBL" id="UJS24203.1"/>
    </source>
</evidence>
<dbReference type="Pfam" id="PF00916">
    <property type="entry name" value="Sulfate_transp"/>
    <property type="match status" value="1"/>
</dbReference>
<protein>
    <recommendedName>
        <fullName evidence="6">SLC26A/SulP transporter domain-containing protein</fullName>
    </recommendedName>
</protein>
<feature type="domain" description="SLC26A/SulP transporter" evidence="6">
    <location>
        <begin position="26"/>
        <end position="119"/>
    </location>
</feature>
<keyword evidence="8" id="KW-1185">Reference proteome</keyword>
<evidence type="ECO:0000259" key="6">
    <source>
        <dbReference type="Pfam" id="PF00916"/>
    </source>
</evidence>
<dbReference type="Proteomes" id="UP001054801">
    <property type="component" value="Chromosome"/>
</dbReference>
<evidence type="ECO:0000256" key="3">
    <source>
        <dbReference type="ARBA" id="ARBA00022989"/>
    </source>
</evidence>
<evidence type="ECO:0000256" key="5">
    <source>
        <dbReference type="SAM" id="Phobius"/>
    </source>
</evidence>
<evidence type="ECO:0000256" key="4">
    <source>
        <dbReference type="ARBA" id="ARBA00023136"/>
    </source>
</evidence>
<evidence type="ECO:0000313" key="8">
    <source>
        <dbReference type="Proteomes" id="UP001054801"/>
    </source>
</evidence>
<evidence type="ECO:0000256" key="2">
    <source>
        <dbReference type="ARBA" id="ARBA00022692"/>
    </source>
</evidence>
<keyword evidence="4 5" id="KW-0472">Membrane</keyword>
<name>A0ABY3T063_9GAMM</name>
<organism evidence="7 8">
    <name type="scientific">Thiothrix winogradskyi</name>
    <dbReference type="NCBI Taxonomy" id="96472"/>
    <lineage>
        <taxon>Bacteria</taxon>
        <taxon>Pseudomonadati</taxon>
        <taxon>Pseudomonadota</taxon>
        <taxon>Gammaproteobacteria</taxon>
        <taxon>Thiotrichales</taxon>
        <taxon>Thiotrichaceae</taxon>
        <taxon>Thiothrix</taxon>
    </lineage>
</organism>
<proteinExistence type="predicted"/>
<keyword evidence="2 5" id="KW-0812">Transmembrane</keyword>
<gene>
    <name evidence="7" type="ORF">L2Y54_20085</name>
</gene>
<feature type="transmembrane region" description="Helical" evidence="5">
    <location>
        <begin position="55"/>
        <end position="73"/>
    </location>
</feature>
<dbReference type="EMBL" id="CP091244">
    <property type="protein sequence ID" value="UJS24203.1"/>
    <property type="molecule type" value="Genomic_DNA"/>
</dbReference>
<reference evidence="7" key="1">
    <citation type="journal article" date="2022" name="Microorganisms">
        <title>Two New Species of Filamentous Sulfur Bacteria of the Genus Thiothrix, Thiothrix winogradskyi sp. nov. and 'Candidatus Thiothrix sulfatifontis' sp. nov.</title>
        <authorList>
            <person name="Ravin N.V."/>
            <person name="Rossetti S."/>
            <person name="Beletsky A.V."/>
            <person name="Kadnikov V.V."/>
            <person name="Rudenko T.S."/>
            <person name="Smolyakov D.D."/>
            <person name="Moskvitina M.I."/>
            <person name="Gureeva M.V."/>
            <person name="Mardanov A.V."/>
            <person name="Grabovich M.Y."/>
        </authorList>
    </citation>
    <scope>NUCLEOTIDE SEQUENCE</scope>
    <source>
        <strain evidence="7">CT3</strain>
    </source>
</reference>
<accession>A0ABY3T063</accession>
<sequence length="122" mass="12720">MPVPPSASSTKSQPDSAAFQARYVSRDIAAGMVTGIVAIPLSVGIAMISNYPIKVGLATVVFASLVGWLFAWFRPGNYIGSPGIAAGLAPVLALGVASFGVQNMAFCIFLTAIIQAIIWKYN</sequence>
<dbReference type="RefSeq" id="WP_236498549.1">
    <property type="nucleotide sequence ID" value="NZ_CP091244.1"/>
</dbReference>